<accession>B0CBN7</accession>
<dbReference type="OrthoDB" id="287932at2"/>
<sequence>MIIITGKIKVQSSEEIARVKDALIRRAQKSRTDKGNIEYIFSQNLEDPTEIILTEKWTDLTSLQEHLQIPDKEFSTIIGSALIERAVVLSHEATTERTLLER</sequence>
<dbReference type="HOGENOM" id="CLU_2271198_0_0_3"/>
<dbReference type="Gene3D" id="3.30.70.100">
    <property type="match status" value="1"/>
</dbReference>
<keyword evidence="2" id="KW-0503">Monooxygenase</keyword>
<dbReference type="KEGG" id="amr:AM1_4175"/>
<feature type="domain" description="ABM" evidence="1">
    <location>
        <begin position="2"/>
        <end position="97"/>
    </location>
</feature>
<dbReference type="RefSeq" id="WP_012164496.1">
    <property type="nucleotide sequence ID" value="NC_009925.1"/>
</dbReference>
<dbReference type="STRING" id="329726.AM1_4175"/>
<dbReference type="Pfam" id="PF03992">
    <property type="entry name" value="ABM"/>
    <property type="match status" value="1"/>
</dbReference>
<dbReference type="AlphaFoldDB" id="B0CBN7"/>
<dbReference type="GO" id="GO:0004497">
    <property type="term" value="F:monooxygenase activity"/>
    <property type="evidence" value="ECO:0007669"/>
    <property type="project" value="UniProtKB-KW"/>
</dbReference>
<protein>
    <submittedName>
        <fullName evidence="2">Antibiotic biosynthesis monooxygenase, putative</fullName>
    </submittedName>
</protein>
<dbReference type="SUPFAM" id="SSF54909">
    <property type="entry name" value="Dimeric alpha+beta barrel"/>
    <property type="match status" value="1"/>
</dbReference>
<dbReference type="InterPro" id="IPR011008">
    <property type="entry name" value="Dimeric_a/b-barrel"/>
</dbReference>
<evidence type="ECO:0000313" key="3">
    <source>
        <dbReference type="Proteomes" id="UP000000268"/>
    </source>
</evidence>
<dbReference type="eggNOG" id="COG1359">
    <property type="taxonomic scope" value="Bacteria"/>
</dbReference>
<dbReference type="EMBL" id="CP000828">
    <property type="protein sequence ID" value="ABW29155.1"/>
    <property type="molecule type" value="Genomic_DNA"/>
</dbReference>
<keyword evidence="2" id="KW-0560">Oxidoreductase</keyword>
<reference evidence="2 3" key="1">
    <citation type="journal article" date="2008" name="Proc. Natl. Acad. Sci. U.S.A.">
        <title>Niche adaptation and genome expansion in the chlorophyll d-producing cyanobacterium Acaryochloris marina.</title>
        <authorList>
            <person name="Swingley W.D."/>
            <person name="Chen M."/>
            <person name="Cheung P.C."/>
            <person name="Conrad A.L."/>
            <person name="Dejesa L.C."/>
            <person name="Hao J."/>
            <person name="Honchak B.M."/>
            <person name="Karbach L.E."/>
            <person name="Kurdoglu A."/>
            <person name="Lahiri S."/>
            <person name="Mastrian S.D."/>
            <person name="Miyashita H."/>
            <person name="Page L."/>
            <person name="Ramakrishna P."/>
            <person name="Satoh S."/>
            <person name="Sattley W.M."/>
            <person name="Shimada Y."/>
            <person name="Taylor H.L."/>
            <person name="Tomo T."/>
            <person name="Tsuchiya T."/>
            <person name="Wang Z.T."/>
            <person name="Raymond J."/>
            <person name="Mimuro M."/>
            <person name="Blankenship R.E."/>
            <person name="Touchman J.W."/>
        </authorList>
    </citation>
    <scope>NUCLEOTIDE SEQUENCE [LARGE SCALE GENOMIC DNA]</scope>
    <source>
        <strain evidence="3">MBIC 11017</strain>
    </source>
</reference>
<evidence type="ECO:0000313" key="2">
    <source>
        <dbReference type="EMBL" id="ABW29155.1"/>
    </source>
</evidence>
<dbReference type="InterPro" id="IPR007138">
    <property type="entry name" value="ABM_dom"/>
</dbReference>
<evidence type="ECO:0000259" key="1">
    <source>
        <dbReference type="PROSITE" id="PS51725"/>
    </source>
</evidence>
<proteinExistence type="predicted"/>
<organism evidence="2 3">
    <name type="scientific">Acaryochloris marina (strain MBIC 11017)</name>
    <dbReference type="NCBI Taxonomy" id="329726"/>
    <lineage>
        <taxon>Bacteria</taxon>
        <taxon>Bacillati</taxon>
        <taxon>Cyanobacteriota</taxon>
        <taxon>Cyanophyceae</taxon>
        <taxon>Acaryochloridales</taxon>
        <taxon>Acaryochloridaceae</taxon>
        <taxon>Acaryochloris</taxon>
    </lineage>
</organism>
<name>B0CBN7_ACAM1</name>
<dbReference type="PROSITE" id="PS51725">
    <property type="entry name" value="ABM"/>
    <property type="match status" value="1"/>
</dbReference>
<keyword evidence="3" id="KW-1185">Reference proteome</keyword>
<dbReference type="Proteomes" id="UP000000268">
    <property type="component" value="Chromosome"/>
</dbReference>
<gene>
    <name evidence="2" type="ordered locus">AM1_4175</name>
</gene>